<dbReference type="AlphaFoldDB" id="A0A6H1TU32"/>
<organism evidence="2 3">
    <name type="scientific">Oxynema aestuarii AP17</name>
    <dbReference type="NCBI Taxonomy" id="2064643"/>
    <lineage>
        <taxon>Bacteria</taxon>
        <taxon>Bacillati</taxon>
        <taxon>Cyanobacteriota</taxon>
        <taxon>Cyanophyceae</taxon>
        <taxon>Oscillatoriophycideae</taxon>
        <taxon>Oscillatoriales</taxon>
        <taxon>Oscillatoriaceae</taxon>
        <taxon>Oxynema</taxon>
        <taxon>Oxynema aestuarii</taxon>
    </lineage>
</organism>
<dbReference type="Pfam" id="PF24869">
    <property type="entry name" value="DUF7734"/>
    <property type="match status" value="1"/>
</dbReference>
<accession>A0A6H1TU32</accession>
<keyword evidence="3" id="KW-1185">Reference proteome</keyword>
<evidence type="ECO:0000313" key="3">
    <source>
        <dbReference type="Proteomes" id="UP000500857"/>
    </source>
</evidence>
<name>A0A6H1TU32_9CYAN</name>
<evidence type="ECO:0000259" key="1">
    <source>
        <dbReference type="Pfam" id="PF24869"/>
    </source>
</evidence>
<proteinExistence type="predicted"/>
<dbReference type="PANTHER" id="PTHR36729:SF2">
    <property type="entry name" value="EXPRESSED PROTEIN"/>
    <property type="match status" value="1"/>
</dbReference>
<protein>
    <recommendedName>
        <fullName evidence="1">DUF7734 domain-containing protein</fullName>
    </recommendedName>
</protein>
<dbReference type="InterPro" id="IPR056636">
    <property type="entry name" value="DUF7734"/>
</dbReference>
<sequence length="101" mass="11309">MSSSSSIGTRLEQYTLKRPQEVLIVEAEIDGEGDRVAIFKGFSSSLMRATAFDPDIPVLPDGAIVQRIDRLRGPFDPDNPQYIEQNLTWEQMAKLLEELGV</sequence>
<dbReference type="KEGG" id="oxy:HCG48_03250"/>
<dbReference type="EMBL" id="CP051167">
    <property type="protein sequence ID" value="QIZ69716.1"/>
    <property type="molecule type" value="Genomic_DNA"/>
</dbReference>
<dbReference type="Proteomes" id="UP000500857">
    <property type="component" value="Chromosome"/>
</dbReference>
<dbReference type="RefSeq" id="WP_168567873.1">
    <property type="nucleotide sequence ID" value="NZ_CP051167.1"/>
</dbReference>
<gene>
    <name evidence="2" type="ORF">HCG48_03250</name>
</gene>
<dbReference type="PANTHER" id="PTHR36729">
    <property type="entry name" value="EXPRESSED PROTEIN"/>
    <property type="match status" value="1"/>
</dbReference>
<feature type="domain" description="DUF7734" evidence="1">
    <location>
        <begin position="9"/>
        <end position="96"/>
    </location>
</feature>
<evidence type="ECO:0000313" key="2">
    <source>
        <dbReference type="EMBL" id="QIZ69716.1"/>
    </source>
</evidence>
<reference evidence="2 3" key="1">
    <citation type="submission" date="2020-04" db="EMBL/GenBank/DDBJ databases">
        <authorList>
            <person name="Basu S."/>
            <person name="Maruthanayagam V."/>
            <person name="Chakraborty S."/>
            <person name="Pramanik A."/>
            <person name="Mukherjee J."/>
            <person name="Brink B."/>
        </authorList>
    </citation>
    <scope>NUCLEOTIDE SEQUENCE [LARGE SCALE GENOMIC DNA]</scope>
    <source>
        <strain evidence="2 3">AP17</strain>
    </source>
</reference>